<evidence type="ECO:0000313" key="10">
    <source>
        <dbReference type="Proteomes" id="UP000604825"/>
    </source>
</evidence>
<organism evidence="9 10">
    <name type="scientific">Miscanthus lutarioriparius</name>
    <dbReference type="NCBI Taxonomy" id="422564"/>
    <lineage>
        <taxon>Eukaryota</taxon>
        <taxon>Viridiplantae</taxon>
        <taxon>Streptophyta</taxon>
        <taxon>Embryophyta</taxon>
        <taxon>Tracheophyta</taxon>
        <taxon>Spermatophyta</taxon>
        <taxon>Magnoliopsida</taxon>
        <taxon>Liliopsida</taxon>
        <taxon>Poales</taxon>
        <taxon>Poaceae</taxon>
        <taxon>PACMAD clade</taxon>
        <taxon>Panicoideae</taxon>
        <taxon>Andropogonodae</taxon>
        <taxon>Andropogoneae</taxon>
        <taxon>Saccharinae</taxon>
        <taxon>Miscanthus</taxon>
    </lineage>
</organism>
<dbReference type="Pfam" id="PF08312">
    <property type="entry name" value="cwf21"/>
    <property type="match status" value="1"/>
</dbReference>
<name>A0A811NZT1_9POAL</name>
<evidence type="ECO:0000313" key="9">
    <source>
        <dbReference type="EMBL" id="CAD6230943.1"/>
    </source>
</evidence>
<protein>
    <recommendedName>
        <fullName evidence="8">CWF21 domain-containing protein</fullName>
    </recommendedName>
</protein>
<dbReference type="OrthoDB" id="10267305at2759"/>
<reference evidence="9" key="1">
    <citation type="submission" date="2020-10" db="EMBL/GenBank/DDBJ databases">
        <authorList>
            <person name="Han B."/>
            <person name="Lu T."/>
            <person name="Zhao Q."/>
            <person name="Huang X."/>
            <person name="Zhao Y."/>
        </authorList>
    </citation>
    <scope>NUCLEOTIDE SEQUENCE</scope>
</reference>
<evidence type="ECO:0000256" key="3">
    <source>
        <dbReference type="ARBA" id="ARBA00022664"/>
    </source>
</evidence>
<dbReference type="EMBL" id="CAJGYO010000005">
    <property type="protein sequence ID" value="CAD6230943.1"/>
    <property type="molecule type" value="Genomic_DNA"/>
</dbReference>
<dbReference type="SMART" id="SM01115">
    <property type="entry name" value="cwf21"/>
    <property type="match status" value="1"/>
</dbReference>
<evidence type="ECO:0000259" key="8">
    <source>
        <dbReference type="SMART" id="SM01115"/>
    </source>
</evidence>
<comment type="similarity">
    <text evidence="2">Belongs to the CWC21 family.</text>
</comment>
<sequence length="115" mass="12438">MYNGIGLQTPRGSGTAGHVQASKFVAKPRPSPSSSPSAAGGMRKPNKDIIEHDRKRQVELRLFVLRDALEDLGYTEAEIEARVDEARKAAEAEAAAEEVDEGGPPLQRKGYGHIE</sequence>
<dbReference type="AlphaFoldDB" id="A0A811NZT1"/>
<dbReference type="PANTHER" id="PTHR36562:SF5">
    <property type="entry name" value="SERINE_ARGININE REPETITIVE MATRIX 2"/>
    <property type="match status" value="1"/>
</dbReference>
<dbReference type="PANTHER" id="PTHR36562">
    <property type="entry name" value="SERINE/ARGININE REPETITIVE MATRIX 2"/>
    <property type="match status" value="1"/>
</dbReference>
<dbReference type="Proteomes" id="UP000604825">
    <property type="component" value="Unassembled WGS sequence"/>
</dbReference>
<dbReference type="GO" id="GO:0008380">
    <property type="term" value="P:RNA splicing"/>
    <property type="evidence" value="ECO:0007669"/>
    <property type="project" value="UniProtKB-KW"/>
</dbReference>
<keyword evidence="4" id="KW-0747">Spliceosome</keyword>
<evidence type="ECO:0000256" key="7">
    <source>
        <dbReference type="SAM" id="MobiDB-lite"/>
    </source>
</evidence>
<dbReference type="InterPro" id="IPR051372">
    <property type="entry name" value="CWC21"/>
</dbReference>
<dbReference type="Gene3D" id="6.10.140.420">
    <property type="match status" value="1"/>
</dbReference>
<proteinExistence type="inferred from homology"/>
<comment type="caution">
    <text evidence="9">The sequence shown here is derived from an EMBL/GenBank/DDBJ whole genome shotgun (WGS) entry which is preliminary data.</text>
</comment>
<evidence type="ECO:0000256" key="5">
    <source>
        <dbReference type="ARBA" id="ARBA00023187"/>
    </source>
</evidence>
<keyword evidence="10" id="KW-1185">Reference proteome</keyword>
<feature type="region of interest" description="Disordered" evidence="7">
    <location>
        <begin position="85"/>
        <end position="115"/>
    </location>
</feature>
<evidence type="ECO:0000256" key="1">
    <source>
        <dbReference type="ARBA" id="ARBA00004123"/>
    </source>
</evidence>
<evidence type="ECO:0000256" key="2">
    <source>
        <dbReference type="ARBA" id="ARBA00005954"/>
    </source>
</evidence>
<keyword evidence="6" id="KW-0539">Nucleus</keyword>
<accession>A0A811NZT1</accession>
<dbReference type="GO" id="GO:0005681">
    <property type="term" value="C:spliceosomal complex"/>
    <property type="evidence" value="ECO:0007669"/>
    <property type="project" value="UniProtKB-KW"/>
</dbReference>
<dbReference type="InterPro" id="IPR013170">
    <property type="entry name" value="mRNA_splic_Cwf21_dom"/>
</dbReference>
<evidence type="ECO:0000256" key="4">
    <source>
        <dbReference type="ARBA" id="ARBA00022728"/>
    </source>
</evidence>
<evidence type="ECO:0000256" key="6">
    <source>
        <dbReference type="ARBA" id="ARBA00023242"/>
    </source>
</evidence>
<comment type="subcellular location">
    <subcellularLocation>
        <location evidence="1">Nucleus</location>
    </subcellularLocation>
</comment>
<dbReference type="GO" id="GO:0006397">
    <property type="term" value="P:mRNA processing"/>
    <property type="evidence" value="ECO:0007669"/>
    <property type="project" value="UniProtKB-KW"/>
</dbReference>
<keyword evidence="3" id="KW-0507">mRNA processing</keyword>
<dbReference type="CDD" id="cd21372">
    <property type="entry name" value="cwf21_CWC21-like"/>
    <property type="match status" value="1"/>
</dbReference>
<feature type="region of interest" description="Disordered" evidence="7">
    <location>
        <begin position="1"/>
        <end position="52"/>
    </location>
</feature>
<keyword evidence="5" id="KW-0508">mRNA splicing</keyword>
<feature type="domain" description="CWF21" evidence="8">
    <location>
        <begin position="50"/>
        <end position="95"/>
    </location>
</feature>
<gene>
    <name evidence="9" type="ORF">NCGR_LOCUS21095</name>
</gene>